<reference evidence="3 4" key="1">
    <citation type="submission" date="2018-04" db="EMBL/GenBank/DDBJ databases">
        <authorList>
            <person name="Vogel A."/>
        </authorList>
    </citation>
    <scope>NUCLEOTIDE SEQUENCE [LARGE SCALE GENOMIC DNA]</scope>
</reference>
<dbReference type="InterPro" id="IPR043502">
    <property type="entry name" value="DNA/RNA_pol_sf"/>
</dbReference>
<dbReference type="InterPro" id="IPR000477">
    <property type="entry name" value="RT_dom"/>
</dbReference>
<organism evidence="3 4">
    <name type="scientific">Cuscuta campestris</name>
    <dbReference type="NCBI Taxonomy" id="132261"/>
    <lineage>
        <taxon>Eukaryota</taxon>
        <taxon>Viridiplantae</taxon>
        <taxon>Streptophyta</taxon>
        <taxon>Embryophyta</taxon>
        <taxon>Tracheophyta</taxon>
        <taxon>Spermatophyta</taxon>
        <taxon>Magnoliopsida</taxon>
        <taxon>eudicotyledons</taxon>
        <taxon>Gunneridae</taxon>
        <taxon>Pentapetalae</taxon>
        <taxon>asterids</taxon>
        <taxon>lamiids</taxon>
        <taxon>Solanales</taxon>
        <taxon>Convolvulaceae</taxon>
        <taxon>Cuscuteae</taxon>
        <taxon>Cuscuta</taxon>
        <taxon>Cuscuta subgen. Grammica</taxon>
        <taxon>Cuscuta sect. Cleistogrammica</taxon>
    </lineage>
</organism>
<feature type="compositionally biased region" description="Basic residues" evidence="1">
    <location>
        <begin position="1"/>
        <end position="12"/>
    </location>
</feature>
<evidence type="ECO:0000313" key="3">
    <source>
        <dbReference type="EMBL" id="VFQ99337.1"/>
    </source>
</evidence>
<dbReference type="PANTHER" id="PTHR33233">
    <property type="entry name" value="ENDONUCLEASE/EXONUCLEASE/PHOSPHATASE"/>
    <property type="match status" value="1"/>
</dbReference>
<feature type="compositionally biased region" description="Basic and acidic residues" evidence="1">
    <location>
        <begin position="337"/>
        <end position="359"/>
    </location>
</feature>
<dbReference type="SUPFAM" id="SSF56672">
    <property type="entry name" value="DNA/RNA polymerases"/>
    <property type="match status" value="1"/>
</dbReference>
<evidence type="ECO:0000256" key="1">
    <source>
        <dbReference type="SAM" id="MobiDB-lite"/>
    </source>
</evidence>
<name>A0A484NFT3_9ASTE</name>
<dbReference type="PANTHER" id="PTHR33233:SF14">
    <property type="entry name" value="ENDONUCLEASE_EXONUCLEASE_PHOSPHATASE"/>
    <property type="match status" value="1"/>
</dbReference>
<gene>
    <name evidence="3" type="ORF">CCAM_LOCUS41113</name>
</gene>
<feature type="compositionally biased region" description="Basic and acidic residues" evidence="1">
    <location>
        <begin position="34"/>
        <end position="43"/>
    </location>
</feature>
<dbReference type="EMBL" id="OOIL02006655">
    <property type="protein sequence ID" value="VFQ99337.1"/>
    <property type="molecule type" value="Genomic_DNA"/>
</dbReference>
<dbReference type="Pfam" id="PF14111">
    <property type="entry name" value="DUF4283"/>
    <property type="match status" value="1"/>
</dbReference>
<dbReference type="AlphaFoldDB" id="A0A484NFT3"/>
<keyword evidence="4" id="KW-1185">Reference proteome</keyword>
<protein>
    <recommendedName>
        <fullName evidence="2">Reverse transcriptase domain-containing protein</fullName>
    </recommendedName>
</protein>
<sequence>MSRRRGRPRKRTTPNNTPMNDQNKKEILNNTPESESKVSEKGSKGSANPASAIQLEQIENEDADLLNKEEAIQDQDVLEVNPSKPEALSYADIVVGNLDLQFIPATEVNGNLVAQLTKDDVIEPSTYWNSSVVCCILGANPPLEVVKGYVKRIWSLFPIDDVDVLKEGQFIVTFSKEEDMKEAIKRKYYYFDNKPVLVQQWKPGKKINLEELRDIPIWVLFPDLDVKYWSLSGLSKLGSLIGKPVKRDKATANKTKFAYARIQIEVKVHQDFPHEIGFIDETGRVISQKVEYEWYPCICSHCKRMGHMQEMCRRKEATKQNEKSRNMVWRPKQTDGATEKKEEGQEEAPKLDKKVDEQKVPNQNNPNEEEFTTDIIKRGDTSEAMINREMDTIKELNWNMKAARLMKYQRVKQEWIQEGDKDSRLFHAWVKKRRLNNHIGSIKNSEGQFCVTTAAYSIQLDGESFGHFMGGKGLRQGDPVSPLLFTLIMEYLTRALSYYSKNDRFKYHPRCKALSLINIVFADDLIVACKAEVDSIECILSSLRHFKDTMGLTLNYNKSQIFLGGVTNEIQSEILKRIGMAKGAFPFRYLGGPITASRISERYCDVLVDKLTRQITSWTTKNLSYAGRAKLINSVLYGIISFWSRIFLIPKKVCIQGLNGMTWFGTNGPYQNTDLLLGLYGKGEFMDIDTKCVLCEEEVESADHLFCTCSFVVSVHKALRPWLRHDLTSTSLTKLKDKMWKGKNRKDRLWIASSIVACCYYVWKARNSKLHNKREETSAKVAEEVKTVLSMAANRGD</sequence>
<accession>A0A484NFT3</accession>
<dbReference type="PROSITE" id="PS50878">
    <property type="entry name" value="RT_POL"/>
    <property type="match status" value="1"/>
</dbReference>
<proteinExistence type="predicted"/>
<dbReference type="Proteomes" id="UP000595140">
    <property type="component" value="Unassembled WGS sequence"/>
</dbReference>
<dbReference type="OrthoDB" id="1461560at2759"/>
<evidence type="ECO:0000259" key="2">
    <source>
        <dbReference type="PROSITE" id="PS50878"/>
    </source>
</evidence>
<feature type="region of interest" description="Disordered" evidence="1">
    <location>
        <begin position="317"/>
        <end position="370"/>
    </location>
</feature>
<feature type="region of interest" description="Disordered" evidence="1">
    <location>
        <begin position="1"/>
        <end position="54"/>
    </location>
</feature>
<dbReference type="Pfam" id="PF00078">
    <property type="entry name" value="RVT_1"/>
    <property type="match status" value="1"/>
</dbReference>
<dbReference type="InterPro" id="IPR025558">
    <property type="entry name" value="DUF4283"/>
</dbReference>
<feature type="domain" description="Reverse transcriptase" evidence="2">
    <location>
        <begin position="357"/>
        <end position="594"/>
    </location>
</feature>
<evidence type="ECO:0000313" key="4">
    <source>
        <dbReference type="Proteomes" id="UP000595140"/>
    </source>
</evidence>